<protein>
    <submittedName>
        <fullName evidence="10">Putative secreted lipase</fullName>
    </submittedName>
</protein>
<evidence type="ECO:0000313" key="10">
    <source>
        <dbReference type="EMBL" id="TVY53516.1"/>
    </source>
</evidence>
<keyword evidence="6" id="KW-0443">Lipid metabolism</keyword>
<dbReference type="GO" id="GO:0006629">
    <property type="term" value="P:lipid metabolic process"/>
    <property type="evidence" value="ECO:0007669"/>
    <property type="project" value="UniProtKB-KW"/>
</dbReference>
<comment type="caution">
    <text evidence="10">The sequence shown here is derived from an EMBL/GenBank/DDBJ whole genome shotgun (WGS) entry which is preliminary data.</text>
</comment>
<dbReference type="EMBL" id="QGMG01000446">
    <property type="protein sequence ID" value="TVY53516.1"/>
    <property type="molecule type" value="Genomic_DNA"/>
</dbReference>
<evidence type="ECO:0000256" key="2">
    <source>
        <dbReference type="ARBA" id="ARBA00005964"/>
    </source>
</evidence>
<dbReference type="InterPro" id="IPR002018">
    <property type="entry name" value="CarbesteraseB"/>
</dbReference>
<evidence type="ECO:0000256" key="8">
    <source>
        <dbReference type="SAM" id="SignalP"/>
    </source>
</evidence>
<dbReference type="Proteomes" id="UP000481288">
    <property type="component" value="Unassembled WGS sequence"/>
</dbReference>
<evidence type="ECO:0000256" key="3">
    <source>
        <dbReference type="ARBA" id="ARBA00022525"/>
    </source>
</evidence>
<name>A0A7D8UNN5_9HELO</name>
<evidence type="ECO:0000256" key="1">
    <source>
        <dbReference type="ARBA" id="ARBA00004613"/>
    </source>
</evidence>
<evidence type="ECO:0000256" key="4">
    <source>
        <dbReference type="ARBA" id="ARBA00022729"/>
    </source>
</evidence>
<dbReference type="OrthoDB" id="408631at2759"/>
<dbReference type="Pfam" id="PF00135">
    <property type="entry name" value="COesterase"/>
    <property type="match status" value="1"/>
</dbReference>
<dbReference type="GO" id="GO:0005576">
    <property type="term" value="C:extracellular region"/>
    <property type="evidence" value="ECO:0007669"/>
    <property type="project" value="UniProtKB-SubCell"/>
</dbReference>
<feature type="signal peptide" evidence="8">
    <location>
        <begin position="1"/>
        <end position="20"/>
    </location>
</feature>
<dbReference type="GO" id="GO:0016787">
    <property type="term" value="F:hydrolase activity"/>
    <property type="evidence" value="ECO:0007669"/>
    <property type="project" value="UniProtKB-KW"/>
</dbReference>
<evidence type="ECO:0000256" key="7">
    <source>
        <dbReference type="ARBA" id="ARBA00023180"/>
    </source>
</evidence>
<dbReference type="InterPro" id="IPR019826">
    <property type="entry name" value="Carboxylesterase_B_AS"/>
</dbReference>
<dbReference type="PROSITE" id="PS00122">
    <property type="entry name" value="CARBOXYLESTERASE_B_1"/>
    <property type="match status" value="1"/>
</dbReference>
<evidence type="ECO:0000313" key="11">
    <source>
        <dbReference type="Proteomes" id="UP000481288"/>
    </source>
</evidence>
<feature type="chain" id="PRO_5028854671" evidence="8">
    <location>
        <begin position="21"/>
        <end position="723"/>
    </location>
</feature>
<dbReference type="InterPro" id="IPR050309">
    <property type="entry name" value="Type-B_Carboxylest/Lipase"/>
</dbReference>
<sequence>MKLPFLSAVAVLLGAATVTSISSSSTSTQTTIAVPAGTIVGSVFDGVEYYRGIPFAQPPTGSLRLKPPVRLEPFAHDMIQATGVGPACPQLTATSSSPLLLEALSEPGVAAALSLGSPLGNETEDCLTISVMRPQGTAPDAKLPVLFWLYGGAFEKGSAQPYNASILIPRAVVQDKPFIFVTVNYRLGGFGFLAGREVLADGSANLGLLDQRMGLEWVADNIAAFGGDPAAVTISGQSAGAISTFDQLALYDGDNSYKGNPLFRAAIMNSGSILLLEPVDGDRAQAVFETVVEAAGCSSPANVTADRLACLRDVDYATYLNATNSVPTDLSYSSVALSYAPRPDGNILTASTDILAKRGKYAAVPLIIGDMENEGTLFSVFQANITTKAALVAYLRDTVFHHATQEQVTALVDTYPHEYRNGSAAPYPEFQRLAAILGDIEFTLMRRLFLQTLPPSVPAWSFIATWDRGTPILGTFHTSDLPQLFHSVDATALAVQDRYIAFVNSLDPNHGLALAPVGYETYWPTWRDTGTTKRPLIEFGVNSTSIVADDFREASVDGFDGDGNLQVPLLAKSGATCRGKVGGNKRIQDKEKGQIGAWHGKEEGSTSIRELVTHNEGNDIKARSSNNGDNPTLIHGPLTPALHTGLGRRTWQSLGHMAHTMLSCAVIQDIVQAFPGQRSIDSRGRVAMAPLALYSAEAFIVFFEGFLDDWDGGGEGEESEEEG</sequence>
<dbReference type="PANTHER" id="PTHR11559">
    <property type="entry name" value="CARBOXYLESTERASE"/>
    <property type="match status" value="1"/>
</dbReference>
<keyword evidence="7" id="KW-0325">Glycoprotein</keyword>
<reference evidence="10 11" key="1">
    <citation type="submission" date="2018-05" db="EMBL/GenBank/DDBJ databases">
        <title>Whole genome sequencing for identification of molecular markers to develop diagnostic detection tools for the regulated plant pathogen Lachnellula willkommii.</title>
        <authorList>
            <person name="Giroux E."/>
            <person name="Bilodeau G."/>
        </authorList>
    </citation>
    <scope>NUCLEOTIDE SEQUENCE [LARGE SCALE GENOMIC DNA]</scope>
    <source>
        <strain evidence="10 11">CBS 625.97</strain>
    </source>
</reference>
<dbReference type="Gene3D" id="3.40.50.1820">
    <property type="entry name" value="alpha/beta hydrolase"/>
    <property type="match status" value="1"/>
</dbReference>
<evidence type="ECO:0000256" key="5">
    <source>
        <dbReference type="ARBA" id="ARBA00022801"/>
    </source>
</evidence>
<feature type="domain" description="Carboxylesterase type B" evidence="9">
    <location>
        <begin position="30"/>
        <end position="488"/>
    </location>
</feature>
<evidence type="ECO:0000259" key="9">
    <source>
        <dbReference type="Pfam" id="PF00135"/>
    </source>
</evidence>
<dbReference type="AlphaFoldDB" id="A0A7D8UNN5"/>
<comment type="similarity">
    <text evidence="2">Belongs to the type-B carboxylesterase/lipase family.</text>
</comment>
<dbReference type="FunFam" id="3.40.50.1820:FF:000213">
    <property type="entry name" value="Carboxylic ester hydrolase"/>
    <property type="match status" value="1"/>
</dbReference>
<gene>
    <name evidence="10" type="ORF">LCER1_G003423</name>
</gene>
<keyword evidence="4 8" id="KW-0732">Signal</keyword>
<keyword evidence="5" id="KW-0378">Hydrolase</keyword>
<evidence type="ECO:0000256" key="6">
    <source>
        <dbReference type="ARBA" id="ARBA00023098"/>
    </source>
</evidence>
<proteinExistence type="inferred from homology"/>
<organism evidence="10 11">
    <name type="scientific">Lachnellula cervina</name>
    <dbReference type="NCBI Taxonomy" id="1316786"/>
    <lineage>
        <taxon>Eukaryota</taxon>
        <taxon>Fungi</taxon>
        <taxon>Dikarya</taxon>
        <taxon>Ascomycota</taxon>
        <taxon>Pezizomycotina</taxon>
        <taxon>Leotiomycetes</taxon>
        <taxon>Helotiales</taxon>
        <taxon>Lachnaceae</taxon>
        <taxon>Lachnellula</taxon>
    </lineage>
</organism>
<accession>A0A7D8UNN5</accession>
<dbReference type="SUPFAM" id="SSF53474">
    <property type="entry name" value="alpha/beta-Hydrolases"/>
    <property type="match status" value="1"/>
</dbReference>
<keyword evidence="11" id="KW-1185">Reference proteome</keyword>
<comment type="subcellular location">
    <subcellularLocation>
        <location evidence="1">Secreted</location>
    </subcellularLocation>
</comment>
<keyword evidence="3" id="KW-0964">Secreted</keyword>
<dbReference type="InterPro" id="IPR029058">
    <property type="entry name" value="AB_hydrolase_fold"/>
</dbReference>